<gene>
    <name evidence="8" type="ORF">CB5_LOCUS15982</name>
</gene>
<dbReference type="Gene3D" id="3.40.50.200">
    <property type="entry name" value="Peptidase S8/S53 domain"/>
    <property type="match status" value="1"/>
</dbReference>
<reference evidence="8" key="1">
    <citation type="submission" date="2020-07" db="EMBL/GenBank/DDBJ databases">
        <authorList>
            <person name="Lin J."/>
        </authorList>
    </citation>
    <scope>NUCLEOTIDE SEQUENCE</scope>
</reference>
<dbReference type="CDD" id="cd01647">
    <property type="entry name" value="RT_LTR"/>
    <property type="match status" value="1"/>
</dbReference>
<dbReference type="Gene3D" id="3.30.70.270">
    <property type="match status" value="1"/>
</dbReference>
<protein>
    <submittedName>
        <fullName evidence="8">Uncharacterized protein</fullName>
    </submittedName>
</protein>
<evidence type="ECO:0000259" key="7">
    <source>
        <dbReference type="PROSITE" id="PS50994"/>
    </source>
</evidence>
<evidence type="ECO:0000256" key="3">
    <source>
        <dbReference type="ARBA" id="ARBA00023125"/>
    </source>
</evidence>
<evidence type="ECO:0000256" key="1">
    <source>
        <dbReference type="ARBA" id="ARBA00022670"/>
    </source>
</evidence>
<evidence type="ECO:0000256" key="5">
    <source>
        <dbReference type="SAM" id="MobiDB-lite"/>
    </source>
</evidence>
<dbReference type="PANTHER" id="PTHR35046">
    <property type="entry name" value="ZINC KNUCKLE (CCHC-TYPE) FAMILY PROTEIN"/>
    <property type="match status" value="1"/>
</dbReference>
<dbReference type="InterPro" id="IPR012337">
    <property type="entry name" value="RNaseH-like_sf"/>
</dbReference>
<dbReference type="Gene3D" id="4.10.60.10">
    <property type="entry name" value="Zinc finger, CCHC-type"/>
    <property type="match status" value="1"/>
</dbReference>
<dbReference type="InterPro" id="IPR036852">
    <property type="entry name" value="Peptidase_S8/S53_dom_sf"/>
</dbReference>
<dbReference type="InterPro" id="IPR043128">
    <property type="entry name" value="Rev_trsase/Diguanyl_cyclase"/>
</dbReference>
<feature type="region of interest" description="Disordered" evidence="5">
    <location>
        <begin position="73"/>
        <end position="98"/>
    </location>
</feature>
<keyword evidence="3" id="KW-0238">DNA-binding</keyword>
<dbReference type="GO" id="GO:0004190">
    <property type="term" value="F:aspartic-type endopeptidase activity"/>
    <property type="evidence" value="ECO:0007669"/>
    <property type="project" value="UniProtKB-KW"/>
</dbReference>
<dbReference type="InterPro" id="IPR036397">
    <property type="entry name" value="RNaseH_sf"/>
</dbReference>
<dbReference type="InterPro" id="IPR001584">
    <property type="entry name" value="Integrase_cat-core"/>
</dbReference>
<organism evidence="8">
    <name type="scientific">Ananas comosus var. bracteatus</name>
    <name type="common">red pineapple</name>
    <dbReference type="NCBI Taxonomy" id="296719"/>
    <lineage>
        <taxon>Eukaryota</taxon>
        <taxon>Viridiplantae</taxon>
        <taxon>Streptophyta</taxon>
        <taxon>Embryophyta</taxon>
        <taxon>Tracheophyta</taxon>
        <taxon>Spermatophyta</taxon>
        <taxon>Magnoliopsida</taxon>
        <taxon>Liliopsida</taxon>
        <taxon>Poales</taxon>
        <taxon>Bromeliaceae</taxon>
        <taxon>Bromelioideae</taxon>
        <taxon>Ananas</taxon>
    </lineage>
</organism>
<dbReference type="InterPro" id="IPR036875">
    <property type="entry name" value="Znf_CCHC_sf"/>
</dbReference>
<dbReference type="InterPro" id="IPR000477">
    <property type="entry name" value="RT_dom"/>
</dbReference>
<accession>A0A6V7PPM8</accession>
<keyword evidence="4" id="KW-0862">Zinc</keyword>
<dbReference type="PROSITE" id="PS50994">
    <property type="entry name" value="INTEGRASE"/>
    <property type="match status" value="1"/>
</dbReference>
<dbReference type="Gene3D" id="3.30.420.10">
    <property type="entry name" value="Ribonuclease H-like superfamily/Ribonuclease H"/>
    <property type="match status" value="1"/>
</dbReference>
<proteinExistence type="predicted"/>
<evidence type="ECO:0000256" key="2">
    <source>
        <dbReference type="ARBA" id="ARBA00022750"/>
    </source>
</evidence>
<dbReference type="Pfam" id="PF17919">
    <property type="entry name" value="RT_RNaseH_2"/>
    <property type="match status" value="1"/>
</dbReference>
<dbReference type="GO" id="GO:0008270">
    <property type="term" value="F:zinc ion binding"/>
    <property type="evidence" value="ECO:0007669"/>
    <property type="project" value="UniProtKB-KW"/>
</dbReference>
<keyword evidence="4" id="KW-0479">Metal-binding</keyword>
<dbReference type="InterPro" id="IPR043502">
    <property type="entry name" value="DNA/RNA_pol_sf"/>
</dbReference>
<dbReference type="FunFam" id="3.30.70.270:FF:000020">
    <property type="entry name" value="Transposon Tf2-6 polyprotein-like Protein"/>
    <property type="match status" value="1"/>
</dbReference>
<dbReference type="GO" id="GO:0006508">
    <property type="term" value="P:proteolysis"/>
    <property type="evidence" value="ECO:0007669"/>
    <property type="project" value="UniProtKB-KW"/>
</dbReference>
<dbReference type="SMART" id="SM00343">
    <property type="entry name" value="ZnF_C2HC"/>
    <property type="match status" value="1"/>
</dbReference>
<dbReference type="InterPro" id="IPR041577">
    <property type="entry name" value="RT_RNaseH_2"/>
</dbReference>
<dbReference type="Pfam" id="PF00098">
    <property type="entry name" value="zf-CCHC"/>
    <property type="match status" value="1"/>
</dbReference>
<dbReference type="PROSITE" id="PS50158">
    <property type="entry name" value="ZF_CCHC"/>
    <property type="match status" value="1"/>
</dbReference>
<dbReference type="SUPFAM" id="SSF57756">
    <property type="entry name" value="Retrovirus zinc finger-like domains"/>
    <property type="match status" value="1"/>
</dbReference>
<dbReference type="Pfam" id="PF00078">
    <property type="entry name" value="RVT_1"/>
    <property type="match status" value="1"/>
</dbReference>
<keyword evidence="4" id="KW-0863">Zinc-finger</keyword>
<feature type="compositionally biased region" description="Low complexity" evidence="5">
    <location>
        <begin position="85"/>
        <end position="97"/>
    </location>
</feature>
<dbReference type="InterPro" id="IPR001878">
    <property type="entry name" value="Znf_CCHC"/>
</dbReference>
<dbReference type="GO" id="GO:0004252">
    <property type="term" value="F:serine-type endopeptidase activity"/>
    <property type="evidence" value="ECO:0007669"/>
    <property type="project" value="InterPro"/>
</dbReference>
<keyword evidence="2" id="KW-0378">Hydrolase</keyword>
<sequence>MTNADPSDNMGQAIKDTSLKDRPATPLAIGSGQIVPNKALDPGLVYDADIKDYPYWTYNDVYKLAIKAERQLKGKESHPKQDAVSTSNHPSSSNSNPRRCYKCQGLGHIASECPNRRIVTLLDEIPDEEECLETTSPVYDEEVEGEDEVTYGDGGEALVIRRALSATPIKEDDWLRNNIFHTRCTSHGKVCNVIIDGELSISSEAYALLLVEENKIENTIPPIIVPLIHEFKDVIPEEIPTGLPPMREIQHCIDLVPGAAIPNKAAYRMNPKENEELQRQVEDLIRKDLVRESMSPCAVPALLMPKKDGSWRMCVDSRAVNKITIKYRFPIPRLDDLLDQLHGASVFSKIDLRSGYHQIRMRPGDEWKTAFKMRDGLYEWMVMPFGLSNAPSTFMRLMNHVFKSFIAKGIKMDPAKVEAIVSWPEPTSLQDIRSFHGLASFYRRFIQGFSTIITPITDCLKGGSFKWTNNAKKNFELLKTRMIEAPLLTLPDFDKVFEVECDASNVGIGAASKQNKVADALSRRHTLLSTMQVQVLGFEVLKELYEDDSYFGKKPMKEDLAITLEEIRRHVQNTGLYTPLPVPNAPWEDVSLDFVLGLPRTQRHKDSIMVVVDRFSKMAHFVPCTKTMDATHIADLYFREIVKHHGIPKTITSDRDPKFVSHF</sequence>
<keyword evidence="2" id="KW-0064">Aspartyl protease</keyword>
<keyword evidence="1" id="KW-0645">Protease</keyword>
<dbReference type="SUPFAM" id="SSF56672">
    <property type="entry name" value="DNA/RNA polymerases"/>
    <property type="match status" value="1"/>
</dbReference>
<feature type="domain" description="CCHC-type" evidence="6">
    <location>
        <begin position="98"/>
        <end position="115"/>
    </location>
</feature>
<dbReference type="AlphaFoldDB" id="A0A6V7PPM8"/>
<name>A0A6V7PPM8_ANACO</name>
<dbReference type="Gene3D" id="3.10.10.10">
    <property type="entry name" value="HIV Type 1 Reverse Transcriptase, subunit A, domain 1"/>
    <property type="match status" value="1"/>
</dbReference>
<dbReference type="SUPFAM" id="SSF53098">
    <property type="entry name" value="Ribonuclease H-like"/>
    <property type="match status" value="1"/>
</dbReference>
<dbReference type="GO" id="GO:0003677">
    <property type="term" value="F:DNA binding"/>
    <property type="evidence" value="ECO:0007669"/>
    <property type="project" value="UniProtKB-KW"/>
</dbReference>
<dbReference type="PANTHER" id="PTHR35046:SF23">
    <property type="entry name" value="NUCLEOTIDYLTRANSFERASE, RIBONUCLEASE H"/>
    <property type="match status" value="1"/>
</dbReference>
<evidence type="ECO:0000313" key="8">
    <source>
        <dbReference type="EMBL" id="CAD1832771.1"/>
    </source>
</evidence>
<evidence type="ECO:0000256" key="4">
    <source>
        <dbReference type="PROSITE-ProRule" id="PRU00047"/>
    </source>
</evidence>
<evidence type="ECO:0000259" key="6">
    <source>
        <dbReference type="PROSITE" id="PS50158"/>
    </source>
</evidence>
<feature type="compositionally biased region" description="Polar residues" evidence="5">
    <location>
        <begin position="1"/>
        <end position="10"/>
    </location>
</feature>
<feature type="domain" description="Integrase catalytic" evidence="7">
    <location>
        <begin position="582"/>
        <end position="663"/>
    </location>
</feature>
<feature type="region of interest" description="Disordered" evidence="5">
    <location>
        <begin position="1"/>
        <end position="30"/>
    </location>
</feature>
<dbReference type="EMBL" id="LR862150">
    <property type="protein sequence ID" value="CAD1832771.1"/>
    <property type="molecule type" value="Genomic_DNA"/>
</dbReference>
<dbReference type="GO" id="GO:0015074">
    <property type="term" value="P:DNA integration"/>
    <property type="evidence" value="ECO:0007669"/>
    <property type="project" value="InterPro"/>
</dbReference>